<evidence type="ECO:0000256" key="3">
    <source>
        <dbReference type="SAM" id="MobiDB-lite"/>
    </source>
</evidence>
<keyword evidence="2" id="KW-1005">Bacterial flagellum biogenesis</keyword>
<keyword evidence="4" id="KW-0969">Cilium</keyword>
<feature type="compositionally biased region" description="Polar residues" evidence="3">
    <location>
        <begin position="1"/>
        <end position="17"/>
    </location>
</feature>
<dbReference type="InterPro" id="IPR005648">
    <property type="entry name" value="FlgD"/>
</dbReference>
<evidence type="ECO:0000256" key="2">
    <source>
        <dbReference type="ARBA" id="ARBA00022795"/>
    </source>
</evidence>
<keyword evidence="4" id="KW-0282">Flagellum</keyword>
<keyword evidence="4" id="KW-0966">Cell projection</keyword>
<dbReference type="Pfam" id="PF03963">
    <property type="entry name" value="FlgD"/>
    <property type="match status" value="1"/>
</dbReference>
<dbReference type="Proteomes" id="UP000192731">
    <property type="component" value="Unassembled WGS sequence"/>
</dbReference>
<comment type="similarity">
    <text evidence="1">Belongs to the FlgD family.</text>
</comment>
<dbReference type="STRING" id="656914.SAMN00017405_0926"/>
<organism evidence="4 5">
    <name type="scientific">Desulfonispora thiosulfatigenes DSM 11270</name>
    <dbReference type="NCBI Taxonomy" id="656914"/>
    <lineage>
        <taxon>Bacteria</taxon>
        <taxon>Bacillati</taxon>
        <taxon>Bacillota</taxon>
        <taxon>Clostridia</taxon>
        <taxon>Eubacteriales</taxon>
        <taxon>Peptococcaceae</taxon>
        <taxon>Desulfonispora</taxon>
    </lineage>
</organism>
<dbReference type="GO" id="GO:0044781">
    <property type="term" value="P:bacterial-type flagellum organization"/>
    <property type="evidence" value="ECO:0007669"/>
    <property type="project" value="UniProtKB-KW"/>
</dbReference>
<dbReference type="RefSeq" id="WP_084052176.1">
    <property type="nucleotide sequence ID" value="NZ_FWWT01000008.1"/>
</dbReference>
<evidence type="ECO:0000256" key="1">
    <source>
        <dbReference type="ARBA" id="ARBA00010577"/>
    </source>
</evidence>
<keyword evidence="5" id="KW-1185">Reference proteome</keyword>
<gene>
    <name evidence="4" type="ORF">SAMN00017405_0926</name>
</gene>
<reference evidence="4 5" key="1">
    <citation type="submission" date="2017-04" db="EMBL/GenBank/DDBJ databases">
        <authorList>
            <person name="Afonso C.L."/>
            <person name="Miller P.J."/>
            <person name="Scott M.A."/>
            <person name="Spackman E."/>
            <person name="Goraichik I."/>
            <person name="Dimitrov K.M."/>
            <person name="Suarez D.L."/>
            <person name="Swayne D.E."/>
        </authorList>
    </citation>
    <scope>NUCLEOTIDE SEQUENCE [LARGE SCALE GENOMIC DNA]</scope>
    <source>
        <strain evidence="4 5">DSM 11270</strain>
    </source>
</reference>
<evidence type="ECO:0000313" key="5">
    <source>
        <dbReference type="Proteomes" id="UP000192731"/>
    </source>
</evidence>
<feature type="compositionally biased region" description="Basic and acidic residues" evidence="3">
    <location>
        <begin position="18"/>
        <end position="28"/>
    </location>
</feature>
<protein>
    <submittedName>
        <fullName evidence="4">Flagellar basal-body rod modification protein FlgD</fullName>
    </submittedName>
</protein>
<accession>A0A1W1UN73</accession>
<proteinExistence type="inferred from homology"/>
<dbReference type="AlphaFoldDB" id="A0A1W1UN73"/>
<sequence length="166" mass="18295">MTTINSNLFNTIMPQNKSKTENNAKTEAKTNNTEDVFTGPNQNLGKDEFLKLLATQLKYQDPSSPMDNKDFIAQLAQFSSLEQMQNMSGEVSDLKGLLENYMGYQINVSGAMGIAQSANLIGKNITANIEDKEVKGIVKSIKVKDTIVYAVVDDQEIPMHTISKIG</sequence>
<dbReference type="EMBL" id="FWWT01000008">
    <property type="protein sequence ID" value="SMB82439.1"/>
    <property type="molecule type" value="Genomic_DNA"/>
</dbReference>
<evidence type="ECO:0000313" key="4">
    <source>
        <dbReference type="EMBL" id="SMB82439.1"/>
    </source>
</evidence>
<name>A0A1W1UN73_DESTI</name>
<feature type="region of interest" description="Disordered" evidence="3">
    <location>
        <begin position="1"/>
        <end position="41"/>
    </location>
</feature>